<dbReference type="EMBL" id="CP002915">
    <property type="protein sequence ID" value="AEK30726.1"/>
    <property type="molecule type" value="Genomic_DNA"/>
</dbReference>
<dbReference type="SUPFAM" id="SSF89550">
    <property type="entry name" value="PHP domain-like"/>
    <property type="match status" value="1"/>
</dbReference>
<dbReference type="SMART" id="SM00481">
    <property type="entry name" value="POLIIIAc"/>
    <property type="match status" value="1"/>
</dbReference>
<sequence>MAVTFVYDGTMSEYVMPTRPPQEGWDLHCHTVFSDGTRTPREMVQEAKSLGLHGVAIADHDTTAGWEEAGQASHDLHLPLMRGTEITAQDGNVSVHMLAYLYDPRNRHICDLFEKTRRSRVERTKKMVALLAKDYPISWQSVLEQTKEGSRTTIGRPHIADALVAAGVYANRNEAFADAVSTHSKYYIPTPSPSTSEVVRAVEGAGGVSVIAHAADPSRNRVLLSNEQIARLADEGLDGLEVWHRGNPEDQRARLLALAQRYHLLVTGGSDWHGAGKPNALGENLTDDATVAEIVRRGAIPLCR</sequence>
<evidence type="ECO:0000259" key="1">
    <source>
        <dbReference type="SMART" id="SM00481"/>
    </source>
</evidence>
<protein>
    <submittedName>
        <fullName evidence="2">PHP domain containing protein (TRPH)</fullName>
    </submittedName>
</protein>
<reference evidence="2 3" key="1">
    <citation type="journal article" date="2011" name="J. Bacteriol.">
        <title>Genome Sequence of the Probiotic Strain Bifidobacterium animalis subsp. lactis CNCM I-2494.</title>
        <authorList>
            <person name="Chervaux C."/>
            <person name="Grimaldi C."/>
            <person name="Bolotin A."/>
            <person name="Quinquis B."/>
            <person name="Legrain-Raspaud S."/>
            <person name="van Hylckama Vlieg J.E."/>
            <person name="Denariaz G."/>
            <person name="Smokvina T."/>
        </authorList>
    </citation>
    <scope>NUCLEOTIDE SEQUENCE [LARGE SCALE GENOMIC DNA]</scope>
    <source>
        <strain evidence="2 3">CNCM I-2494</strain>
    </source>
</reference>
<organism evidence="2 3">
    <name type="scientific">Bifidobacterium animalis subsp. lactis CNCM I-2494</name>
    <dbReference type="NCBI Taxonomy" id="1042403"/>
    <lineage>
        <taxon>Bacteria</taxon>
        <taxon>Bacillati</taxon>
        <taxon>Actinomycetota</taxon>
        <taxon>Actinomycetes</taxon>
        <taxon>Bifidobacteriales</taxon>
        <taxon>Bifidobacteriaceae</taxon>
        <taxon>Bifidobacterium</taxon>
    </lineage>
</organism>
<name>A0A806FPY8_BIFAN</name>
<accession>A0A806FPY8</accession>
<dbReference type="InterPro" id="IPR003141">
    <property type="entry name" value="Pol/His_phosphatase_N"/>
</dbReference>
<dbReference type="CDD" id="cd07438">
    <property type="entry name" value="PHP_HisPPase_AMP"/>
    <property type="match status" value="1"/>
</dbReference>
<dbReference type="Pfam" id="PF02811">
    <property type="entry name" value="PHP"/>
    <property type="match status" value="1"/>
</dbReference>
<dbReference type="KEGG" id="bnm:BALAC2494_01455"/>
<dbReference type="PANTHER" id="PTHR42924:SF3">
    <property type="entry name" value="POLYMERASE_HISTIDINOL PHOSPHATASE N-TERMINAL DOMAIN-CONTAINING PROTEIN"/>
    <property type="match status" value="1"/>
</dbReference>
<evidence type="ECO:0000313" key="2">
    <source>
        <dbReference type="EMBL" id="AEK30726.1"/>
    </source>
</evidence>
<dbReference type="GO" id="GO:0004534">
    <property type="term" value="F:5'-3' RNA exonuclease activity"/>
    <property type="evidence" value="ECO:0007669"/>
    <property type="project" value="TreeGrafter"/>
</dbReference>
<dbReference type="Proteomes" id="UP000008394">
    <property type="component" value="Chromosome"/>
</dbReference>
<dbReference type="Gene3D" id="3.20.20.140">
    <property type="entry name" value="Metal-dependent hydrolases"/>
    <property type="match status" value="1"/>
</dbReference>
<proteinExistence type="predicted"/>
<dbReference type="PANTHER" id="PTHR42924">
    <property type="entry name" value="EXONUCLEASE"/>
    <property type="match status" value="1"/>
</dbReference>
<feature type="domain" description="Polymerase/histidinol phosphatase N-terminal" evidence="1">
    <location>
        <begin position="25"/>
        <end position="90"/>
    </location>
</feature>
<gene>
    <name evidence="2" type="ORF">BALAC2494_01455</name>
</gene>
<dbReference type="InterPro" id="IPR016195">
    <property type="entry name" value="Pol/histidinol_Pase-like"/>
</dbReference>
<dbReference type="AlphaFoldDB" id="A0A806FPY8"/>
<dbReference type="GO" id="GO:0035312">
    <property type="term" value="F:5'-3' DNA exonuclease activity"/>
    <property type="evidence" value="ECO:0007669"/>
    <property type="project" value="TreeGrafter"/>
</dbReference>
<dbReference type="InterPro" id="IPR004013">
    <property type="entry name" value="PHP_dom"/>
</dbReference>
<dbReference type="Gene3D" id="1.10.150.650">
    <property type="match status" value="1"/>
</dbReference>
<dbReference type="InterPro" id="IPR052018">
    <property type="entry name" value="PHP_domain"/>
</dbReference>
<evidence type="ECO:0000313" key="3">
    <source>
        <dbReference type="Proteomes" id="UP000008394"/>
    </source>
</evidence>